<name>A0A0H3ZTI2_9VIBR</name>
<dbReference type="AlphaFoldDB" id="A0A0H3ZTI2"/>
<proteinExistence type="predicted"/>
<organism evidence="1">
    <name type="scientific">Vibrio sp. 1F_97</name>
    <dbReference type="NCBI Taxonomy" id="1652827"/>
    <lineage>
        <taxon>Bacteria</taxon>
        <taxon>Pseudomonadati</taxon>
        <taxon>Pseudomonadota</taxon>
        <taxon>Gammaproteobacteria</taxon>
        <taxon>Vibrionales</taxon>
        <taxon>Vibrionaceae</taxon>
        <taxon>Vibrio</taxon>
    </lineage>
</organism>
<accession>A0A0H3ZTI2</accession>
<reference evidence="1" key="1">
    <citation type="journal article" date="2015" name="MBio">
        <title>Eco-Evolutionary Dynamics of Episomes among Ecologically Cohesive Bacterial Populations.</title>
        <authorList>
            <person name="Xue H."/>
            <person name="Cordero O.X."/>
            <person name="Camas F.M."/>
            <person name="Trimble W."/>
            <person name="Meyer F."/>
            <person name="Guglielmini J."/>
            <person name="Rocha E.P."/>
            <person name="Polz M.F."/>
        </authorList>
    </citation>
    <scope>NUCLEOTIDE SEQUENCE</scope>
    <source>
        <strain evidence="1">1F_97</strain>
    </source>
</reference>
<sequence length="59" mass="6506">MFEAILNTQGQALERLMSNQPTANPTKMELAKQRLEESICLAIQASKEVTDGNVQAQTD</sequence>
<protein>
    <submittedName>
        <fullName evidence="1">Uncharacterized protein</fullName>
    </submittedName>
</protein>
<dbReference type="EMBL" id="KP795655">
    <property type="protein sequence ID" value="AKN39658.1"/>
    <property type="molecule type" value="Genomic_DNA"/>
</dbReference>
<evidence type="ECO:0000313" key="1">
    <source>
        <dbReference type="EMBL" id="AKN39658.1"/>
    </source>
</evidence>